<dbReference type="Pfam" id="PF00027">
    <property type="entry name" value="cNMP_binding"/>
    <property type="match status" value="1"/>
</dbReference>
<dbReference type="PRINTS" id="PR00103">
    <property type="entry name" value="CAMPKINASE"/>
</dbReference>
<dbReference type="SMART" id="SM00100">
    <property type="entry name" value="cNMP"/>
    <property type="match status" value="1"/>
</dbReference>
<protein>
    <recommendedName>
        <fullName evidence="1">Cyclic nucleotide-binding domain-containing protein</fullName>
    </recommendedName>
</protein>
<dbReference type="AlphaFoldDB" id="A0A0S8GF71"/>
<dbReference type="InterPro" id="IPR018488">
    <property type="entry name" value="cNMP-bd_CS"/>
</dbReference>
<dbReference type="InterPro" id="IPR000595">
    <property type="entry name" value="cNMP-bd_dom"/>
</dbReference>
<evidence type="ECO:0000313" key="3">
    <source>
        <dbReference type="Proteomes" id="UP000051096"/>
    </source>
</evidence>
<dbReference type="PROSITE" id="PS00889">
    <property type="entry name" value="CNMP_BINDING_2"/>
    <property type="match status" value="1"/>
</dbReference>
<dbReference type="CDD" id="cd00038">
    <property type="entry name" value="CAP_ED"/>
    <property type="match status" value="1"/>
</dbReference>
<dbReference type="Gene3D" id="2.60.120.10">
    <property type="entry name" value="Jelly Rolls"/>
    <property type="match status" value="1"/>
</dbReference>
<evidence type="ECO:0000259" key="1">
    <source>
        <dbReference type="PROSITE" id="PS50042"/>
    </source>
</evidence>
<comment type="caution">
    <text evidence="2">The sequence shown here is derived from an EMBL/GenBank/DDBJ whole genome shotgun (WGS) entry which is preliminary data.</text>
</comment>
<dbReference type="PROSITE" id="PS50042">
    <property type="entry name" value="CNMP_BINDING_3"/>
    <property type="match status" value="1"/>
</dbReference>
<gene>
    <name evidence="2" type="ORF">AMJ87_07300</name>
</gene>
<organism evidence="2 3">
    <name type="scientific">candidate division WOR_3 bacterium SM23_60</name>
    <dbReference type="NCBI Taxonomy" id="1703780"/>
    <lineage>
        <taxon>Bacteria</taxon>
        <taxon>Bacteria division WOR-3</taxon>
    </lineage>
</organism>
<proteinExistence type="predicted"/>
<dbReference type="PANTHER" id="PTHR23011">
    <property type="entry name" value="CYCLIC NUCLEOTIDE-BINDING DOMAIN CONTAINING PROTEIN"/>
    <property type="match status" value="1"/>
</dbReference>
<dbReference type="InterPro" id="IPR014710">
    <property type="entry name" value="RmlC-like_jellyroll"/>
</dbReference>
<reference evidence="2 3" key="1">
    <citation type="journal article" date="2015" name="Microbiome">
        <title>Genomic resolution of linkages in carbon, nitrogen, and sulfur cycling among widespread estuary sediment bacteria.</title>
        <authorList>
            <person name="Baker B.J."/>
            <person name="Lazar C.S."/>
            <person name="Teske A.P."/>
            <person name="Dick G.J."/>
        </authorList>
    </citation>
    <scope>NUCLEOTIDE SEQUENCE [LARGE SCALE GENOMIC DNA]</scope>
    <source>
        <strain evidence="2">SM23_60</strain>
    </source>
</reference>
<dbReference type="PANTHER" id="PTHR23011:SF28">
    <property type="entry name" value="CYCLIC NUCLEOTIDE-BINDING DOMAIN CONTAINING PROTEIN"/>
    <property type="match status" value="1"/>
</dbReference>
<feature type="domain" description="Cyclic nucleotide-binding" evidence="1">
    <location>
        <begin position="20"/>
        <end position="140"/>
    </location>
</feature>
<sequence>MSPRDGGSVKQTDALSHVYLFRELTPGEMDTLISIAHEKRVKKDEMIFKEGDIGDAFYLIVSGTVRISTVIPGVGEEALAVLKEGEYFGEMALIDDAPRSASAIANEDVILLLIEKKQFRKLLAQETGMAYKLLWVFTKTLSARLRKTDEQLKGIFSIAKTF</sequence>
<dbReference type="EMBL" id="LJUO01000063">
    <property type="protein sequence ID" value="KPK71417.1"/>
    <property type="molecule type" value="Genomic_DNA"/>
</dbReference>
<name>A0A0S8GF71_UNCW3</name>
<dbReference type="InterPro" id="IPR018490">
    <property type="entry name" value="cNMP-bd_dom_sf"/>
</dbReference>
<dbReference type="Proteomes" id="UP000051096">
    <property type="component" value="Unassembled WGS sequence"/>
</dbReference>
<evidence type="ECO:0000313" key="2">
    <source>
        <dbReference type="EMBL" id="KPK71417.1"/>
    </source>
</evidence>
<dbReference type="SUPFAM" id="SSF51206">
    <property type="entry name" value="cAMP-binding domain-like"/>
    <property type="match status" value="1"/>
</dbReference>
<accession>A0A0S8GF71</accession>